<evidence type="ECO:0000256" key="1">
    <source>
        <dbReference type="SAM" id="SignalP"/>
    </source>
</evidence>
<feature type="chain" id="PRO_5045331519" description="Secreted protein" evidence="1">
    <location>
        <begin position="21"/>
        <end position="118"/>
    </location>
</feature>
<gene>
    <name evidence="2" type="ORF">Q4Q40_16940</name>
</gene>
<name>A0ABT8WRV7_9FLAO</name>
<keyword evidence="1" id="KW-0732">Signal</keyword>
<evidence type="ECO:0000313" key="3">
    <source>
        <dbReference type="Proteomes" id="UP001176806"/>
    </source>
</evidence>
<dbReference type="EMBL" id="JAUOEL010000006">
    <property type="protein sequence ID" value="MDO5975885.1"/>
    <property type="molecule type" value="Genomic_DNA"/>
</dbReference>
<evidence type="ECO:0008006" key="4">
    <source>
        <dbReference type="Google" id="ProtNLM"/>
    </source>
</evidence>
<protein>
    <recommendedName>
        <fullName evidence="4">Secreted protein</fullName>
    </recommendedName>
</protein>
<comment type="caution">
    <text evidence="2">The sequence shown here is derived from an EMBL/GenBank/DDBJ whole genome shotgun (WGS) entry which is preliminary data.</text>
</comment>
<dbReference type="RefSeq" id="WP_303303119.1">
    <property type="nucleotide sequence ID" value="NZ_BAABDA010000046.1"/>
</dbReference>
<feature type="signal peptide" evidence="1">
    <location>
        <begin position="1"/>
        <end position="20"/>
    </location>
</feature>
<sequence length="118" mass="13167">MKKLFFIALFAIGLSTTVHSQCVSDYNYNDITLCGLDEVINFNGGNSGGNHCIIWVNGSNKYASIYIGGTEYSASLQYRYLLAGLDMYYVEIDVDDDTYAFMVGVNGYALEEYDICKN</sequence>
<dbReference type="Proteomes" id="UP001176806">
    <property type="component" value="Unassembled WGS sequence"/>
</dbReference>
<proteinExistence type="predicted"/>
<accession>A0ABT8WRV7</accession>
<reference evidence="2" key="1">
    <citation type="submission" date="2023-07" db="EMBL/GenBank/DDBJ databases">
        <title>Two novel species in the genus Flavivirga.</title>
        <authorList>
            <person name="Kwon K."/>
        </authorList>
    </citation>
    <scope>NUCLEOTIDE SEQUENCE</scope>
    <source>
        <strain evidence="2">KACC 14158</strain>
    </source>
</reference>
<organism evidence="2 3">
    <name type="scientific">Flavivirga jejuensis</name>
    <dbReference type="NCBI Taxonomy" id="870487"/>
    <lineage>
        <taxon>Bacteria</taxon>
        <taxon>Pseudomonadati</taxon>
        <taxon>Bacteroidota</taxon>
        <taxon>Flavobacteriia</taxon>
        <taxon>Flavobacteriales</taxon>
        <taxon>Flavobacteriaceae</taxon>
        <taxon>Flavivirga</taxon>
    </lineage>
</organism>
<keyword evidence="3" id="KW-1185">Reference proteome</keyword>
<evidence type="ECO:0000313" key="2">
    <source>
        <dbReference type="EMBL" id="MDO5975885.1"/>
    </source>
</evidence>